<dbReference type="Proteomes" id="UP000242519">
    <property type="component" value="Unassembled WGS sequence"/>
</dbReference>
<feature type="compositionally biased region" description="Basic and acidic residues" evidence="1">
    <location>
        <begin position="239"/>
        <end position="263"/>
    </location>
</feature>
<evidence type="ECO:0000313" key="3">
    <source>
        <dbReference type="Proteomes" id="UP000242519"/>
    </source>
</evidence>
<proteinExistence type="predicted"/>
<dbReference type="AlphaFoldDB" id="A0A218YRQ2"/>
<accession>A0A218YRQ2</accession>
<feature type="region of interest" description="Disordered" evidence="1">
    <location>
        <begin position="239"/>
        <end position="267"/>
    </location>
</feature>
<gene>
    <name evidence="2" type="ORF">B2J93_9113</name>
</gene>
<protein>
    <submittedName>
        <fullName evidence="2">Uncharacterized protein</fullName>
    </submittedName>
</protein>
<keyword evidence="3" id="KW-1185">Reference proteome</keyword>
<feature type="region of interest" description="Disordered" evidence="1">
    <location>
        <begin position="1"/>
        <end position="29"/>
    </location>
</feature>
<comment type="caution">
    <text evidence="2">The sequence shown here is derived from an EMBL/GenBank/DDBJ whole genome shotgun (WGS) entry which is preliminary data.</text>
</comment>
<dbReference type="InParanoid" id="A0A218YRQ2"/>
<evidence type="ECO:0000256" key="1">
    <source>
        <dbReference type="SAM" id="MobiDB-lite"/>
    </source>
</evidence>
<sequence length="287" mass="32940">MTQPVLDATNGARRDVKKGKPFDPEDLSRRLAKHLAEQRFRAEKRREAMAIKTALLAQQNVLSYHHVPKVAATQFQRTTTPDVMRSVHKLAQPAVKAHLELLSLHGSAHSRPSTTLQRTQAMDQAIRKKELLRNRNQFQGTHDMEEAAMTDAKRDLYKLPQRTFDPDFAHLIGLHKKGGPRPLSTGGVLCEEDLPHGITKSREQVKIINGKDRHDWAQRDEEFEVRKRDKASPFFKKMESDSMLISKRERALPEQDNGEHSSSTEDMEMGSLFARFRRHPSWQALMK</sequence>
<dbReference type="OrthoDB" id="5204927at2759"/>
<feature type="compositionally biased region" description="Basic and acidic residues" evidence="1">
    <location>
        <begin position="12"/>
        <end position="29"/>
    </location>
</feature>
<organism evidence="2 3">
    <name type="scientific">Diplocarpon coronariae</name>
    <dbReference type="NCBI Taxonomy" id="2795749"/>
    <lineage>
        <taxon>Eukaryota</taxon>
        <taxon>Fungi</taxon>
        <taxon>Dikarya</taxon>
        <taxon>Ascomycota</taxon>
        <taxon>Pezizomycotina</taxon>
        <taxon>Leotiomycetes</taxon>
        <taxon>Helotiales</taxon>
        <taxon>Drepanopezizaceae</taxon>
        <taxon>Diplocarpon</taxon>
    </lineage>
</organism>
<dbReference type="EMBL" id="MZNU01000435">
    <property type="protein sequence ID" value="OWO97492.1"/>
    <property type="molecule type" value="Genomic_DNA"/>
</dbReference>
<name>A0A218YRQ2_9HELO</name>
<evidence type="ECO:0000313" key="2">
    <source>
        <dbReference type="EMBL" id="OWO97492.1"/>
    </source>
</evidence>
<reference evidence="2 3" key="1">
    <citation type="submission" date="2017-04" db="EMBL/GenBank/DDBJ databases">
        <title>Draft genome sequence of Marssonina coronaria NL1: causal agent of apple blotch.</title>
        <authorList>
            <person name="Cheng Q."/>
        </authorList>
    </citation>
    <scope>NUCLEOTIDE SEQUENCE [LARGE SCALE GENOMIC DNA]</scope>
    <source>
        <strain evidence="2 3">NL1</strain>
    </source>
</reference>